<dbReference type="NCBIfam" id="TIGR02385">
    <property type="entry name" value="RelE_StbE"/>
    <property type="match status" value="1"/>
</dbReference>
<dbReference type="AlphaFoldDB" id="A0AAN1JN30"/>
<protein>
    <submittedName>
        <fullName evidence="3">Type II toxin-antitoxin system RelE/ParE family toxin</fullName>
    </submittedName>
</protein>
<dbReference type="RefSeq" id="WP_008344173.1">
    <property type="nucleotide sequence ID" value="NZ_CADFGJ010000047.1"/>
</dbReference>
<dbReference type="GeneID" id="55536880"/>
<evidence type="ECO:0000256" key="2">
    <source>
        <dbReference type="ARBA" id="ARBA00022649"/>
    </source>
</evidence>
<dbReference type="InterPro" id="IPR035093">
    <property type="entry name" value="RelE/ParE_toxin_dom_sf"/>
</dbReference>
<dbReference type="InterPro" id="IPR051803">
    <property type="entry name" value="TA_system_RelE-like_toxin"/>
</dbReference>
<comment type="similarity">
    <text evidence="1">Belongs to the RelE toxin family.</text>
</comment>
<dbReference type="PANTHER" id="PTHR33755">
    <property type="entry name" value="TOXIN PARE1-RELATED"/>
    <property type="match status" value="1"/>
</dbReference>
<reference evidence="3 4" key="1">
    <citation type="submission" date="2018-01" db="EMBL/GenBank/DDBJ databases">
        <title>Species boundaries and ecological features among Paraburkholderia terrae DSMZ17804T, P. hospita DSMZ17164T and P. caribensis DSMZ13236T.</title>
        <authorList>
            <person name="Pratama A.A."/>
        </authorList>
    </citation>
    <scope>NUCLEOTIDE SEQUENCE [LARGE SCALE GENOMIC DNA]</scope>
    <source>
        <strain evidence="3 4">DSM 17164</strain>
        <plasmid evidence="4">pemt1</plasmid>
    </source>
</reference>
<organism evidence="3 4">
    <name type="scientific">Paraburkholderia hospita</name>
    <dbReference type="NCBI Taxonomy" id="169430"/>
    <lineage>
        <taxon>Bacteria</taxon>
        <taxon>Pseudomonadati</taxon>
        <taxon>Pseudomonadota</taxon>
        <taxon>Betaproteobacteria</taxon>
        <taxon>Burkholderiales</taxon>
        <taxon>Burkholderiaceae</taxon>
        <taxon>Paraburkholderia</taxon>
    </lineage>
</organism>
<accession>A0AAN1JN30</accession>
<dbReference type="Pfam" id="PF05016">
    <property type="entry name" value="ParE_toxin"/>
    <property type="match status" value="1"/>
</dbReference>
<proteinExistence type="inferred from homology"/>
<keyword evidence="2" id="KW-1277">Toxin-antitoxin system</keyword>
<dbReference type="Gene3D" id="3.30.2310.20">
    <property type="entry name" value="RelE-like"/>
    <property type="match status" value="1"/>
</dbReference>
<gene>
    <name evidence="3" type="ORF">C2L64_52870</name>
</gene>
<evidence type="ECO:0000256" key="1">
    <source>
        <dbReference type="ARBA" id="ARBA00006226"/>
    </source>
</evidence>
<name>A0AAN1JN30_9BURK</name>
<dbReference type="PANTHER" id="PTHR33755:SF6">
    <property type="entry name" value="PLASMID STABILIZATION SYSTEM PROTEIN"/>
    <property type="match status" value="1"/>
</dbReference>
<sequence>MVLVWTPRARRAREEAIDYIAEDNPVAALGQLDEIERQTDMLIQHPEMGRPGRVDGTRELVVSRTPFIVVYRVKPRAGRIELIRFLHGAQQWPKK</sequence>
<evidence type="ECO:0000313" key="4">
    <source>
        <dbReference type="Proteomes" id="UP000236649"/>
    </source>
</evidence>
<geneLocation type="plasmid" evidence="4">
    <name>pemt1</name>
</geneLocation>
<keyword evidence="3" id="KW-0614">Plasmid</keyword>
<dbReference type="KEGG" id="phs:C2L64_52870"/>
<dbReference type="InterPro" id="IPR007712">
    <property type="entry name" value="RelE/ParE_toxin"/>
</dbReference>
<evidence type="ECO:0000313" key="3">
    <source>
        <dbReference type="EMBL" id="AUT76875.1"/>
    </source>
</evidence>
<dbReference type="Proteomes" id="UP000236649">
    <property type="component" value="Plasmid pEMT1"/>
</dbReference>
<dbReference type="EMBL" id="CP026110">
    <property type="protein sequence ID" value="AUT76875.1"/>
    <property type="molecule type" value="Genomic_DNA"/>
</dbReference>